<dbReference type="PANTHER" id="PTHR12015">
    <property type="entry name" value="SMALL INDUCIBLE CYTOKINE A"/>
    <property type="match status" value="1"/>
</dbReference>
<name>A6JWB9_RAT</name>
<evidence type="ECO:0000256" key="5">
    <source>
        <dbReference type="ARBA" id="ARBA00022525"/>
    </source>
</evidence>
<dbReference type="Proteomes" id="UP000234681">
    <property type="component" value="Chromosome 9"/>
</dbReference>
<evidence type="ECO:0000256" key="1">
    <source>
        <dbReference type="ARBA" id="ARBA00004613"/>
    </source>
</evidence>
<comment type="subcellular location">
    <subcellularLocation>
        <location evidence="1">Secreted</location>
    </subcellularLocation>
</comment>
<dbReference type="InterPro" id="IPR001811">
    <property type="entry name" value="Chemokine_IL8-like_dom"/>
</dbReference>
<dbReference type="CTD" id="6364"/>
<dbReference type="SMR" id="A6JWB9"/>
<dbReference type="InterPro" id="IPR036048">
    <property type="entry name" value="Interleukin_8-like_sf"/>
</dbReference>
<dbReference type="GO" id="GO:0008009">
    <property type="term" value="F:chemokine activity"/>
    <property type="evidence" value="ECO:0007669"/>
    <property type="project" value="InterPro"/>
</dbReference>
<dbReference type="EMBL" id="CH474004">
    <property type="protein sequence ID" value="EDL75527.1"/>
    <property type="molecule type" value="Genomic_DNA"/>
</dbReference>
<dbReference type="Pfam" id="PF00048">
    <property type="entry name" value="IL8"/>
    <property type="match status" value="1"/>
</dbReference>
<dbReference type="RGD" id="3646">
    <property type="gene designation" value="Ccl20"/>
</dbReference>
<evidence type="ECO:0000256" key="3">
    <source>
        <dbReference type="ARBA" id="ARBA00022500"/>
    </source>
</evidence>
<dbReference type="OrthoDB" id="8870994at2759"/>
<gene>
    <name evidence="11 13" type="primary">Ccl20</name>
    <name evidence="11" type="ORF">rCG_23712</name>
</gene>
<comment type="similarity">
    <text evidence="2">Belongs to the intercrine beta (chemokine CC) family.</text>
</comment>
<dbReference type="SUPFAM" id="SSF54117">
    <property type="entry name" value="Interleukin 8-like chemokines"/>
    <property type="match status" value="1"/>
</dbReference>
<accession>A6JWB9</accession>
<reference evidence="12" key="1">
    <citation type="submission" date="2005-09" db="EMBL/GenBank/DDBJ databases">
        <authorList>
            <person name="Mural R.J."/>
            <person name="Li P.W."/>
            <person name="Adams M.D."/>
            <person name="Amanatides P.G."/>
            <person name="Baden-Tillson H."/>
            <person name="Barnstead M."/>
            <person name="Chin S.H."/>
            <person name="Dew I."/>
            <person name="Evans C.A."/>
            <person name="Ferriera S."/>
            <person name="Flanigan M."/>
            <person name="Fosler C."/>
            <person name="Glodek A."/>
            <person name="Gu Z."/>
            <person name="Holt R.A."/>
            <person name="Jennings D."/>
            <person name="Kraft C.L."/>
            <person name="Lu F."/>
            <person name="Nguyen T."/>
            <person name="Nusskern D.R."/>
            <person name="Pfannkoch C.M."/>
            <person name="Sitter C."/>
            <person name="Sutton G.G."/>
            <person name="Venter J.C."/>
            <person name="Wang Z."/>
            <person name="Woodage T."/>
            <person name="Zheng X.H."/>
            <person name="Zhong F."/>
        </authorList>
    </citation>
    <scope>NUCLEOTIDE SEQUENCE [LARGE SCALE GENOMIC DNA]</scope>
    <source>
        <strain>BN</strain>
        <strain evidence="12">Sprague-Dawley</strain>
    </source>
</reference>
<keyword evidence="4" id="KW-0202">Cytokine</keyword>
<feature type="signal peptide" evidence="9">
    <location>
        <begin position="1"/>
        <end position="25"/>
    </location>
</feature>
<evidence type="ECO:0000256" key="9">
    <source>
        <dbReference type="SAM" id="SignalP"/>
    </source>
</evidence>
<dbReference type="CDD" id="cd01119">
    <property type="entry name" value="Chemokine_CC_DCCL"/>
    <property type="match status" value="1"/>
</dbReference>
<evidence type="ECO:0000256" key="2">
    <source>
        <dbReference type="ARBA" id="ARBA00010868"/>
    </source>
</evidence>
<dbReference type="Gene3D" id="2.40.50.40">
    <property type="match status" value="1"/>
</dbReference>
<dbReference type="InterPro" id="IPR034133">
    <property type="entry name" value="Chemokine_CC_DCCL"/>
</dbReference>
<dbReference type="FunFam" id="2.40.50.40:FF:000012">
    <property type="entry name" value="C-C motif chemokine"/>
    <property type="match status" value="1"/>
</dbReference>
<keyword evidence="7" id="KW-1015">Disulfide bond</keyword>
<feature type="chain" id="PRO_5039896420" evidence="9">
    <location>
        <begin position="26"/>
        <end position="96"/>
    </location>
</feature>
<organism evidence="11 12">
    <name type="scientific">Rattus norvegicus</name>
    <name type="common">Rat</name>
    <dbReference type="NCBI Taxonomy" id="10116"/>
    <lineage>
        <taxon>Eukaryota</taxon>
        <taxon>Metazoa</taxon>
        <taxon>Chordata</taxon>
        <taxon>Craniata</taxon>
        <taxon>Vertebrata</taxon>
        <taxon>Euteleostomi</taxon>
        <taxon>Mammalia</taxon>
        <taxon>Eutheria</taxon>
        <taxon>Euarchontoglires</taxon>
        <taxon>Glires</taxon>
        <taxon>Rodentia</taxon>
        <taxon>Myomorpha</taxon>
        <taxon>Muroidea</taxon>
        <taxon>Muridae</taxon>
        <taxon>Murinae</taxon>
        <taxon>Rattus</taxon>
    </lineage>
</organism>
<evidence type="ECO:0000256" key="4">
    <source>
        <dbReference type="ARBA" id="ARBA00022514"/>
    </source>
</evidence>
<dbReference type="InterPro" id="IPR039809">
    <property type="entry name" value="Chemokine_b/g/d"/>
</dbReference>
<sequence>MACKHLPFLALAGVLLAYLCSQSEAASNFDCCLTYTKNVYHHARNFVGFTTQMADEACDINAIIFHLKSKRSVCADPKQIWVKRILHLLSLRTKKM</sequence>
<protein>
    <submittedName>
        <fullName evidence="11">Chemokine (C-C motif) ligand 20</fullName>
    </submittedName>
</protein>
<dbReference type="PANTHER" id="PTHR12015:SF108">
    <property type="entry name" value="C-C MOTIF CHEMOKINE 20"/>
    <property type="match status" value="1"/>
</dbReference>
<dbReference type="GO" id="GO:0006954">
    <property type="term" value="P:inflammatory response"/>
    <property type="evidence" value="ECO:0007669"/>
    <property type="project" value="UniProtKB-KW"/>
</dbReference>
<dbReference type="SMART" id="SM00199">
    <property type="entry name" value="SCY"/>
    <property type="match status" value="1"/>
</dbReference>
<dbReference type="GO" id="GO:0005615">
    <property type="term" value="C:extracellular space"/>
    <property type="evidence" value="ECO:0007669"/>
    <property type="project" value="UniProtKB-KW"/>
</dbReference>
<evidence type="ECO:0000313" key="11">
    <source>
        <dbReference type="EMBL" id="EDL75527.1"/>
    </source>
</evidence>
<dbReference type="KEGG" id="rno:29538"/>
<dbReference type="AlphaFoldDB" id="A6JWB9"/>
<evidence type="ECO:0000313" key="13">
    <source>
        <dbReference type="RGD" id="3646"/>
    </source>
</evidence>
<proteinExistence type="inferred from homology"/>
<keyword evidence="8" id="KW-0395">Inflammatory response</keyword>
<keyword evidence="5" id="KW-0964">Secreted</keyword>
<evidence type="ECO:0000259" key="10">
    <source>
        <dbReference type="SMART" id="SM00199"/>
    </source>
</evidence>
<evidence type="ECO:0000313" key="12">
    <source>
        <dbReference type="Proteomes" id="UP000234681"/>
    </source>
</evidence>
<evidence type="ECO:0000256" key="8">
    <source>
        <dbReference type="ARBA" id="ARBA00023198"/>
    </source>
</evidence>
<feature type="domain" description="Chemokine interleukin-8-like" evidence="10">
    <location>
        <begin position="28"/>
        <end position="89"/>
    </location>
</feature>
<dbReference type="GeneID" id="29538"/>
<evidence type="ECO:0000256" key="7">
    <source>
        <dbReference type="ARBA" id="ARBA00023157"/>
    </source>
</evidence>
<evidence type="ECO:0000256" key="6">
    <source>
        <dbReference type="ARBA" id="ARBA00022729"/>
    </source>
</evidence>
<keyword evidence="6 9" id="KW-0732">Signal</keyword>
<dbReference type="GO" id="GO:0006955">
    <property type="term" value="P:immune response"/>
    <property type="evidence" value="ECO:0007669"/>
    <property type="project" value="InterPro"/>
</dbReference>
<dbReference type="RefSeq" id="NP_062106.1">
    <property type="nucleotide sequence ID" value="NM_019233.2"/>
</dbReference>
<keyword evidence="3" id="KW-0145">Chemotaxis</keyword>